<keyword evidence="11" id="KW-1185">Reference proteome</keyword>
<dbReference type="AlphaFoldDB" id="A0AAD5U1M8"/>
<organism evidence="10 11">
    <name type="scientific">Clydaea vesicula</name>
    <dbReference type="NCBI Taxonomy" id="447962"/>
    <lineage>
        <taxon>Eukaryota</taxon>
        <taxon>Fungi</taxon>
        <taxon>Fungi incertae sedis</taxon>
        <taxon>Chytridiomycota</taxon>
        <taxon>Chytridiomycota incertae sedis</taxon>
        <taxon>Chytridiomycetes</taxon>
        <taxon>Lobulomycetales</taxon>
        <taxon>Lobulomycetaceae</taxon>
        <taxon>Clydaea</taxon>
    </lineage>
</organism>
<keyword evidence="4" id="KW-0560">Oxidoreductase</keyword>
<evidence type="ECO:0000256" key="1">
    <source>
        <dbReference type="ARBA" id="ARBA00004682"/>
    </source>
</evidence>
<dbReference type="InterPro" id="IPR005097">
    <property type="entry name" value="Sacchrp_dh_NADP-bd"/>
</dbReference>
<evidence type="ECO:0000259" key="9">
    <source>
        <dbReference type="SMART" id="SM01003"/>
    </source>
</evidence>
<dbReference type="InterPro" id="IPR051168">
    <property type="entry name" value="AASS"/>
</dbReference>
<keyword evidence="5" id="KW-0028">Amino-acid biosynthesis</keyword>
<evidence type="ECO:0000256" key="6">
    <source>
        <dbReference type="ARBA" id="ARBA00023268"/>
    </source>
</evidence>
<dbReference type="FunFam" id="3.40.50.720:FF:000072">
    <property type="entry name" value="Saccharopine dehydrogenase [NADP(+), L-glutamate-forming]"/>
    <property type="match status" value="1"/>
</dbReference>
<dbReference type="Pfam" id="PF03435">
    <property type="entry name" value="Sacchrp_dh_NADP"/>
    <property type="match status" value="1"/>
</dbReference>
<feature type="domain" description="Alanine dehydrogenase/pyridine nucleotide transhydrogenase NAD(H)-binding" evidence="8">
    <location>
        <begin position="183"/>
        <end position="371"/>
    </location>
</feature>
<gene>
    <name evidence="10" type="ORF">HK099_003437</name>
</gene>
<dbReference type="InterPro" id="IPR007886">
    <property type="entry name" value="AlaDH/PNT_N"/>
</dbReference>
<dbReference type="PANTHER" id="PTHR11133:SF22">
    <property type="entry name" value="ALPHA-AMINOADIPIC SEMIALDEHYDE SYNTHASE, MITOCHONDRIAL"/>
    <property type="match status" value="1"/>
</dbReference>
<dbReference type="SMART" id="SM01003">
    <property type="entry name" value="AlaDh_PNT_N"/>
    <property type="match status" value="1"/>
</dbReference>
<dbReference type="Proteomes" id="UP001211065">
    <property type="component" value="Unassembled WGS sequence"/>
</dbReference>
<evidence type="ECO:0000313" key="10">
    <source>
        <dbReference type="EMBL" id="KAJ3221525.1"/>
    </source>
</evidence>
<accession>A0AAD5U1M8</accession>
<dbReference type="InterPro" id="IPR036291">
    <property type="entry name" value="NAD(P)-bd_dom_sf"/>
</dbReference>
<dbReference type="GO" id="GO:0004753">
    <property type="term" value="F:saccharopine dehydrogenase activity"/>
    <property type="evidence" value="ECO:0007669"/>
    <property type="project" value="TreeGrafter"/>
</dbReference>
<evidence type="ECO:0000256" key="4">
    <source>
        <dbReference type="ARBA" id="ARBA00023002"/>
    </source>
</evidence>
<evidence type="ECO:0008006" key="12">
    <source>
        <dbReference type="Google" id="ProtNLM"/>
    </source>
</evidence>
<keyword evidence="3" id="KW-0521">NADP</keyword>
<dbReference type="InterPro" id="IPR032095">
    <property type="entry name" value="Sacchrp_dh-like_C"/>
</dbReference>
<dbReference type="PANTHER" id="PTHR11133">
    <property type="entry name" value="SACCHAROPINE DEHYDROGENASE"/>
    <property type="match status" value="1"/>
</dbReference>
<dbReference type="Pfam" id="PF16653">
    <property type="entry name" value="Sacchrp_dh_C"/>
    <property type="match status" value="1"/>
</dbReference>
<dbReference type="GO" id="GO:0019878">
    <property type="term" value="P:lysine biosynthetic process via aminoadipic acid"/>
    <property type="evidence" value="ECO:0007669"/>
    <property type="project" value="TreeGrafter"/>
</dbReference>
<evidence type="ECO:0000256" key="7">
    <source>
        <dbReference type="ARBA" id="ARBA00025744"/>
    </source>
</evidence>
<keyword evidence="6" id="KW-0511">Multifunctional enzyme</keyword>
<protein>
    <recommendedName>
        <fullName evidence="12">Saccharopine dehydrogenase (NAD(+), L-glutamate-forming)</fullName>
    </recommendedName>
</protein>
<feature type="domain" description="Alanine dehydrogenase/pyridine nucleotide transhydrogenase N-terminal" evidence="9">
    <location>
        <begin position="5"/>
        <end position="136"/>
    </location>
</feature>
<dbReference type="EMBL" id="JADGJW010000225">
    <property type="protein sequence ID" value="KAJ3221525.1"/>
    <property type="molecule type" value="Genomic_DNA"/>
</dbReference>
<dbReference type="CDD" id="cd12189">
    <property type="entry name" value="LKR_SDH_like"/>
    <property type="match status" value="1"/>
</dbReference>
<dbReference type="SUPFAM" id="SSF55347">
    <property type="entry name" value="Glyceraldehyde-3-phosphate dehydrogenase-like, C-terminal domain"/>
    <property type="match status" value="1"/>
</dbReference>
<dbReference type="Gene3D" id="3.30.360.10">
    <property type="entry name" value="Dihydrodipicolinate Reductase, domain 2"/>
    <property type="match status" value="1"/>
</dbReference>
<reference evidence="10" key="1">
    <citation type="submission" date="2020-05" db="EMBL/GenBank/DDBJ databases">
        <title>Phylogenomic resolution of chytrid fungi.</title>
        <authorList>
            <person name="Stajich J.E."/>
            <person name="Amses K."/>
            <person name="Simmons R."/>
            <person name="Seto K."/>
            <person name="Myers J."/>
            <person name="Bonds A."/>
            <person name="Quandt C.A."/>
            <person name="Barry K."/>
            <person name="Liu P."/>
            <person name="Grigoriev I."/>
            <person name="Longcore J.E."/>
            <person name="James T.Y."/>
        </authorList>
    </citation>
    <scope>NUCLEOTIDE SEQUENCE</scope>
    <source>
        <strain evidence="10">JEL0476</strain>
    </source>
</reference>
<evidence type="ECO:0000256" key="5">
    <source>
        <dbReference type="ARBA" id="ARBA00023154"/>
    </source>
</evidence>
<dbReference type="SMART" id="SM01002">
    <property type="entry name" value="AlaDh_PNT_C"/>
    <property type="match status" value="1"/>
</dbReference>
<name>A0AAD5U1M8_9FUNG</name>
<evidence type="ECO:0000313" key="11">
    <source>
        <dbReference type="Proteomes" id="UP001211065"/>
    </source>
</evidence>
<dbReference type="Gene3D" id="3.40.50.720">
    <property type="entry name" value="NAD(P)-binding Rossmann-like Domain"/>
    <property type="match status" value="2"/>
</dbReference>
<dbReference type="GO" id="GO:0005737">
    <property type="term" value="C:cytoplasm"/>
    <property type="evidence" value="ECO:0007669"/>
    <property type="project" value="TreeGrafter"/>
</dbReference>
<comment type="similarity">
    <text evidence="7">In the C-terminal section; belongs to the saccharopine dehydrogenase family.</text>
</comment>
<dbReference type="SUPFAM" id="SSF52283">
    <property type="entry name" value="Formate/glycerate dehydrogenase catalytic domain-like"/>
    <property type="match status" value="1"/>
</dbReference>
<comment type="caution">
    <text evidence="10">The sequence shown here is derived from an EMBL/GenBank/DDBJ whole genome shotgun (WGS) entry which is preliminary data.</text>
</comment>
<dbReference type="SUPFAM" id="SSF51735">
    <property type="entry name" value="NAD(P)-binding Rossmann-fold domains"/>
    <property type="match status" value="1"/>
</dbReference>
<keyword evidence="5" id="KW-0457">Lysine biosynthesis</keyword>
<comment type="pathway">
    <text evidence="1">Amino-acid degradation; L-lysine degradation via saccharopine pathway; glutaryl-CoA from L-lysine: step 1/6.</text>
</comment>
<comment type="pathway">
    <text evidence="2">Amino-acid degradation; L-lysine degradation via saccharopine pathway; glutaryl-CoA from L-lysine: step 2/6.</text>
</comment>
<dbReference type="FunFam" id="3.40.50.720:FF:000087">
    <property type="entry name" value="alpha-aminoadipic semialdehyde synthase, mitochondrial"/>
    <property type="match status" value="1"/>
</dbReference>
<dbReference type="Pfam" id="PF05222">
    <property type="entry name" value="AlaDh_PNT_N"/>
    <property type="match status" value="1"/>
</dbReference>
<evidence type="ECO:0000256" key="3">
    <source>
        <dbReference type="ARBA" id="ARBA00022857"/>
    </source>
</evidence>
<proteinExistence type="inferred from homology"/>
<sequence>MLSLGIRREGKNRWERRVPLSPDAVKEIISTLNCKVYIQPSEKRIFEDYKYEHAGAVLQDDLSKADVIIGVKEVPEDELIPNKTYLYFSHTHKGQSYNMTSLRAILEKKIQLLDYELLTNESNQRLVYFSVYAGYTGTIDILHGLGQRLLVKGFGTPFLNVGMSYQYSSLEEAKLDITKVGKIIKENGLPKTLGPLVFTFTGSDGNVCKGALEIFQCLPHEFVSIDVVKNMIETNNFKSDRVYGVKLMVEDFLYKKDSNSSKDIDRYHYFGNSDEYNSNFAEKFAPFTSVLINGILWNSKSPRLLTNQQTKELADANNLRLISISDISCDPYGSLEFMSKVTTIDEPFFYYNPKTQKNSSDITSEGIQILSVDNLPTELPLESSWHFSSTLLPWIKELLKGNLENTFTLRNARLTTSDGKLVERFHHLYDSLEKFGKTKKVLLLGAGYVAEPLVDYLLRNPNLKITIANRTIEKAKLLASKKNKNVSFASLNLDDKESFSKLVAEHDCVVSFVTANHHPVVAEQCIKHKKNMLTSSYISPAMAALDSKAKEAGITILNELGLDPGIDHLTAMRFFENVPKGGKLISFVSWCGGLPAPENSDNPLGYKFSWSPRGKNYSDCIILIFHEGVLLAGLNNALYKWDNQIYKVPGEQLFKTSRKVQINKGLALEGLPNRDSLSYIEKYKLGHIDELKTMFRGTLRYVGYSELMAGFNDLGFFSVKENPSINGMTWPDLLKKILNLTNLENLQKTLYIKLKEINSSINLVQKGFEVSEELALRIYETIKWLKMLETSTIVSISAGTPPSVLDAFCALLQLNMLYEKNEKDAVYMHHEFEVEYAEGKIETHTSTLVAYGEVGGYSAMAKTVGLPAAMGVEMLLNGELNHRKGVIAPMTRQVKSDIYEPLIKKLEEEGIKFVEKQH</sequence>
<evidence type="ECO:0000256" key="2">
    <source>
        <dbReference type="ARBA" id="ARBA00004720"/>
    </source>
</evidence>
<evidence type="ECO:0000259" key="8">
    <source>
        <dbReference type="SMART" id="SM01002"/>
    </source>
</evidence>
<dbReference type="Gene3D" id="1.10.1870.10">
    <property type="entry name" value="Domain 3, Saccharopine reductase"/>
    <property type="match status" value="1"/>
</dbReference>
<dbReference type="InterPro" id="IPR007698">
    <property type="entry name" value="AlaDH/PNT_NAD(H)-bd"/>
</dbReference>